<proteinExistence type="predicted"/>
<organism evidence="2 3">
    <name type="scientific">Ephemerocybe angulata</name>
    <dbReference type="NCBI Taxonomy" id="980116"/>
    <lineage>
        <taxon>Eukaryota</taxon>
        <taxon>Fungi</taxon>
        <taxon>Dikarya</taxon>
        <taxon>Basidiomycota</taxon>
        <taxon>Agaricomycotina</taxon>
        <taxon>Agaricomycetes</taxon>
        <taxon>Agaricomycetidae</taxon>
        <taxon>Agaricales</taxon>
        <taxon>Agaricineae</taxon>
        <taxon>Psathyrellaceae</taxon>
        <taxon>Ephemerocybe</taxon>
    </lineage>
</organism>
<name>A0A8H5BTM8_9AGAR</name>
<accession>A0A8H5BTM8</accession>
<dbReference type="EMBL" id="JAACJK010000123">
    <property type="protein sequence ID" value="KAF5329034.1"/>
    <property type="molecule type" value="Genomic_DNA"/>
</dbReference>
<evidence type="ECO:0000313" key="3">
    <source>
        <dbReference type="Proteomes" id="UP000541558"/>
    </source>
</evidence>
<dbReference type="Proteomes" id="UP000541558">
    <property type="component" value="Unassembled WGS sequence"/>
</dbReference>
<evidence type="ECO:0000256" key="1">
    <source>
        <dbReference type="SAM" id="MobiDB-lite"/>
    </source>
</evidence>
<evidence type="ECO:0000313" key="2">
    <source>
        <dbReference type="EMBL" id="KAF5329034.1"/>
    </source>
</evidence>
<gene>
    <name evidence="2" type="ORF">D9611_013883</name>
</gene>
<reference evidence="2 3" key="1">
    <citation type="journal article" date="2020" name="ISME J.">
        <title>Uncovering the hidden diversity of litter-decomposition mechanisms in mushroom-forming fungi.</title>
        <authorList>
            <person name="Floudas D."/>
            <person name="Bentzer J."/>
            <person name="Ahren D."/>
            <person name="Johansson T."/>
            <person name="Persson P."/>
            <person name="Tunlid A."/>
        </authorList>
    </citation>
    <scope>NUCLEOTIDE SEQUENCE [LARGE SCALE GENOMIC DNA]</scope>
    <source>
        <strain evidence="2 3">CBS 175.51</strain>
    </source>
</reference>
<keyword evidence="3" id="KW-1185">Reference proteome</keyword>
<feature type="region of interest" description="Disordered" evidence="1">
    <location>
        <begin position="122"/>
        <end position="161"/>
    </location>
</feature>
<dbReference type="AlphaFoldDB" id="A0A8H5BTM8"/>
<dbReference type="OrthoDB" id="3173670at2759"/>
<comment type="caution">
    <text evidence="2">The sequence shown here is derived from an EMBL/GenBank/DDBJ whole genome shotgun (WGS) entry which is preliminary data.</text>
</comment>
<sequence>MPPRPQPKVHQIFLKTHKITIALSGVSPTTTISQLKREALEALNAEVSEDLLLLISPSPSNLLVLESTNDFHICSQDKERGKPTGTYTVLDPGRQVREFGLPAWETLFIQFINPETRAPLPVNVTLPSIDDDDESVAPPPSEPTDDKGKGKRRASFSDEDI</sequence>
<protein>
    <submittedName>
        <fullName evidence="2">Uncharacterized protein</fullName>
    </submittedName>
</protein>